<keyword evidence="2" id="KW-0964">Secreted</keyword>
<keyword evidence="3" id="KW-0106">Calcium</keyword>
<dbReference type="PRINTS" id="PR00313">
    <property type="entry name" value="CABNDNGRPT"/>
</dbReference>
<dbReference type="SUPFAM" id="SSF51120">
    <property type="entry name" value="beta-Roll"/>
    <property type="match status" value="1"/>
</dbReference>
<keyword evidence="5" id="KW-1185">Reference proteome</keyword>
<dbReference type="PANTHER" id="PTHR38340:SF1">
    <property type="entry name" value="S-LAYER PROTEIN"/>
    <property type="match status" value="1"/>
</dbReference>
<evidence type="ECO:0000256" key="3">
    <source>
        <dbReference type="ARBA" id="ARBA00022837"/>
    </source>
</evidence>
<dbReference type="InterPro" id="IPR011049">
    <property type="entry name" value="Serralysin-like_metalloprot_C"/>
</dbReference>
<reference evidence="4 5" key="1">
    <citation type="journal article" date="2014" name="PLoS ONE">
        <title>Grimontia indica AK16(T), sp. nov., Isolated from a Seawater Sample Reports the Presence of Pathogenic Genes Similar to Vibrio Genus.</title>
        <authorList>
            <person name="Singh A."/>
            <person name="Vaidya B."/>
            <person name="Khatri I."/>
            <person name="Srinivas T.N."/>
            <person name="Subramanian S."/>
            <person name="Korpole S."/>
            <person name="Pinnaka A.K."/>
        </authorList>
    </citation>
    <scope>NUCLEOTIDE SEQUENCE [LARGE SCALE GENOMIC DNA]</scope>
    <source>
        <strain evidence="4 5">AK16</strain>
    </source>
</reference>
<dbReference type="InterPro" id="IPR018511">
    <property type="entry name" value="Hemolysin-typ_Ca-bd_CS"/>
</dbReference>
<evidence type="ECO:0000313" key="4">
    <source>
        <dbReference type="EMBL" id="EOD78684.1"/>
    </source>
</evidence>
<dbReference type="AlphaFoldDB" id="R1GRF6"/>
<dbReference type="GO" id="GO:0005576">
    <property type="term" value="C:extracellular region"/>
    <property type="evidence" value="ECO:0007669"/>
    <property type="project" value="UniProtKB-SubCell"/>
</dbReference>
<protein>
    <submittedName>
        <fullName evidence="4">Secreted calcium-binding protein</fullName>
    </submittedName>
</protein>
<accession>R1GRF6</accession>
<dbReference type="PANTHER" id="PTHR38340">
    <property type="entry name" value="S-LAYER PROTEIN"/>
    <property type="match status" value="1"/>
</dbReference>
<dbReference type="Pfam" id="PF00353">
    <property type="entry name" value="HemolysinCabind"/>
    <property type="match status" value="3"/>
</dbReference>
<proteinExistence type="predicted"/>
<evidence type="ECO:0000256" key="1">
    <source>
        <dbReference type="ARBA" id="ARBA00004613"/>
    </source>
</evidence>
<dbReference type="Gene3D" id="2.150.10.10">
    <property type="entry name" value="Serralysin-like metalloprotease, C-terminal"/>
    <property type="match status" value="2"/>
</dbReference>
<dbReference type="InterPro" id="IPR050557">
    <property type="entry name" value="RTX_toxin/Mannuronan_C5-epim"/>
</dbReference>
<sequence length="278" mass="29973">MTTVYGIEFDYLKLGTNEDDTLNGGNGDGFINGLDGQDTIVGFGGNDLILGDDIPIEDYIDLNSEAVQQALVALYESVQSRDLSDFSIEDIQYALFGVQNFIVENPEFLSVLATQGDSDMLIGGAGNDMIYGGAGDDVIRGGSGDDMLIGFAGDNLLLGGEGSDVITGGIGNDRLYGNSGEDYLVGTSGSDFYFGGEGSDYFMFTRLLDTEESTDRIVDFEQGTDKVVLFNIATDFQDLAFNQSGPTVEIQVSENHTIIFNNSQVENFTADDFIFYNL</sequence>
<evidence type="ECO:0000313" key="5">
    <source>
        <dbReference type="Proteomes" id="UP000011223"/>
    </source>
</evidence>
<organism evidence="4 5">
    <name type="scientific">Grimontia indica</name>
    <dbReference type="NCBI Taxonomy" id="1056512"/>
    <lineage>
        <taxon>Bacteria</taxon>
        <taxon>Pseudomonadati</taxon>
        <taxon>Pseudomonadota</taxon>
        <taxon>Gammaproteobacteria</taxon>
        <taxon>Vibrionales</taxon>
        <taxon>Vibrionaceae</taxon>
        <taxon>Grimontia</taxon>
    </lineage>
</organism>
<dbReference type="GO" id="GO:0005509">
    <property type="term" value="F:calcium ion binding"/>
    <property type="evidence" value="ECO:0007669"/>
    <property type="project" value="InterPro"/>
</dbReference>
<dbReference type="EMBL" id="ANFM02000029">
    <property type="protein sequence ID" value="EOD78684.1"/>
    <property type="molecule type" value="Genomic_DNA"/>
</dbReference>
<dbReference type="InterPro" id="IPR001343">
    <property type="entry name" value="Hemolysn_Ca-bd"/>
</dbReference>
<dbReference type="eggNOG" id="COG2931">
    <property type="taxonomic scope" value="Bacteria"/>
</dbReference>
<dbReference type="Proteomes" id="UP000011223">
    <property type="component" value="Unassembled WGS sequence"/>
</dbReference>
<dbReference type="PROSITE" id="PS00330">
    <property type="entry name" value="HEMOLYSIN_CALCIUM"/>
    <property type="match status" value="2"/>
</dbReference>
<dbReference type="RefSeq" id="WP_002540089.1">
    <property type="nucleotide sequence ID" value="NZ_ANFM02000029.1"/>
</dbReference>
<name>R1GRF6_9GAMM</name>
<comment type="subcellular location">
    <subcellularLocation>
        <location evidence="1">Secreted</location>
    </subcellularLocation>
</comment>
<comment type="caution">
    <text evidence="4">The sequence shown here is derived from an EMBL/GenBank/DDBJ whole genome shotgun (WGS) entry which is preliminary data.</text>
</comment>
<gene>
    <name evidence="4" type="ORF">D515_02487</name>
</gene>
<evidence type="ECO:0000256" key="2">
    <source>
        <dbReference type="ARBA" id="ARBA00022525"/>
    </source>
</evidence>